<evidence type="ECO:0000259" key="3">
    <source>
        <dbReference type="Pfam" id="PF22725"/>
    </source>
</evidence>
<evidence type="ECO:0000313" key="4">
    <source>
        <dbReference type="EMBL" id="NIA67425.1"/>
    </source>
</evidence>
<dbReference type="SUPFAM" id="SSF55347">
    <property type="entry name" value="Glyceraldehyde-3-phosphate dehydrogenase-like, C-terminal domain"/>
    <property type="match status" value="1"/>
</dbReference>
<dbReference type="InterPro" id="IPR000683">
    <property type="entry name" value="Gfo/Idh/MocA-like_OxRdtase_N"/>
</dbReference>
<dbReference type="EMBL" id="JAAQPH010000002">
    <property type="protein sequence ID" value="NIA67425.1"/>
    <property type="molecule type" value="Genomic_DNA"/>
</dbReference>
<dbReference type="InterPro" id="IPR055170">
    <property type="entry name" value="GFO_IDH_MocA-like_dom"/>
</dbReference>
<evidence type="ECO:0000313" key="5">
    <source>
        <dbReference type="Proteomes" id="UP000761264"/>
    </source>
</evidence>
<dbReference type="Gene3D" id="3.30.360.10">
    <property type="entry name" value="Dihydrodipicolinate Reductase, domain 2"/>
    <property type="match status" value="1"/>
</dbReference>
<name>A0A967C3A3_9PROT</name>
<dbReference type="SUPFAM" id="SSF51735">
    <property type="entry name" value="NAD(P)-binding Rossmann-fold domains"/>
    <property type="match status" value="1"/>
</dbReference>
<dbReference type="InterPro" id="IPR050463">
    <property type="entry name" value="Gfo/Idh/MocA_oxidrdct_glycsds"/>
</dbReference>
<feature type="domain" description="GFO/IDH/MocA-like oxidoreductase" evidence="3">
    <location>
        <begin position="140"/>
        <end position="275"/>
    </location>
</feature>
<dbReference type="AlphaFoldDB" id="A0A967C3A3"/>
<gene>
    <name evidence="4" type="ORF">HBA54_02350</name>
</gene>
<dbReference type="InterPro" id="IPR036291">
    <property type="entry name" value="NAD(P)-bd_dom_sf"/>
</dbReference>
<dbReference type="GO" id="GO:0000166">
    <property type="term" value="F:nucleotide binding"/>
    <property type="evidence" value="ECO:0007669"/>
    <property type="project" value="InterPro"/>
</dbReference>
<sequence length="375" mass="40261">MDSVGVGLIGTGYMGKCHAIAYSAVATVFGLSTRPRLELLCDLGAEQAAAAAAAFGFARSTDDWHKLVSDPAVDVVSITTPNGLHPAMAIEAARNGKHVYCEKPLALTLEKAEAMAAAVREAGVKSLVGYNYTKNPAVSHAKRLVEQGAIGRLLHFRGCFDEDYLADPALPHSWRMQKEKAGAGALADMASHLIHMAQHLCGPIGAVMADLTTMHAERPINDGSHAATGRVENDDTVSALVRFRAGFSGSLDSSRIAWGRKSRFAWELHGSAGMIAFDQERMNELQLYQAKGPKAEQGFKTILSGPAHPPYGNFVPAPGHSLGYNDIKTVEVAHLMRGLAGEETLYPNFTDALDTERVMHAMLRSAKEGQWVSLD</sequence>
<keyword evidence="5" id="KW-1185">Reference proteome</keyword>
<comment type="caution">
    <text evidence="4">The sequence shown here is derived from an EMBL/GenBank/DDBJ whole genome shotgun (WGS) entry which is preliminary data.</text>
</comment>
<protein>
    <submittedName>
        <fullName evidence="4">Gfo/Idh/MocA family oxidoreductase</fullName>
    </submittedName>
</protein>
<accession>A0A967C3A3</accession>
<dbReference type="Proteomes" id="UP000761264">
    <property type="component" value="Unassembled WGS sequence"/>
</dbReference>
<proteinExistence type="predicted"/>
<dbReference type="RefSeq" id="WP_167220989.1">
    <property type="nucleotide sequence ID" value="NZ_JAAQPH010000002.1"/>
</dbReference>
<evidence type="ECO:0000256" key="1">
    <source>
        <dbReference type="ARBA" id="ARBA00023002"/>
    </source>
</evidence>
<reference evidence="4" key="1">
    <citation type="submission" date="2020-03" db="EMBL/GenBank/DDBJ databases">
        <title>Genome of Pelagibius litoralis DSM 21314T.</title>
        <authorList>
            <person name="Wang G."/>
        </authorList>
    </citation>
    <scope>NUCLEOTIDE SEQUENCE</scope>
    <source>
        <strain evidence="4">DSM 21314</strain>
    </source>
</reference>
<dbReference type="Pfam" id="PF01408">
    <property type="entry name" value="GFO_IDH_MocA"/>
    <property type="match status" value="1"/>
</dbReference>
<dbReference type="PANTHER" id="PTHR43818:SF11">
    <property type="entry name" value="BCDNA.GH03377"/>
    <property type="match status" value="1"/>
</dbReference>
<dbReference type="GO" id="GO:0016491">
    <property type="term" value="F:oxidoreductase activity"/>
    <property type="evidence" value="ECO:0007669"/>
    <property type="project" value="UniProtKB-KW"/>
</dbReference>
<evidence type="ECO:0000259" key="2">
    <source>
        <dbReference type="Pfam" id="PF01408"/>
    </source>
</evidence>
<dbReference type="Gene3D" id="3.40.50.720">
    <property type="entry name" value="NAD(P)-binding Rossmann-like Domain"/>
    <property type="match status" value="1"/>
</dbReference>
<dbReference type="PANTHER" id="PTHR43818">
    <property type="entry name" value="BCDNA.GH03377"/>
    <property type="match status" value="1"/>
</dbReference>
<feature type="domain" description="Gfo/Idh/MocA-like oxidoreductase N-terminal" evidence="2">
    <location>
        <begin position="5"/>
        <end position="130"/>
    </location>
</feature>
<dbReference type="Pfam" id="PF22725">
    <property type="entry name" value="GFO_IDH_MocA_C3"/>
    <property type="match status" value="1"/>
</dbReference>
<keyword evidence="1" id="KW-0560">Oxidoreductase</keyword>
<organism evidence="4 5">
    <name type="scientific">Pelagibius litoralis</name>
    <dbReference type="NCBI Taxonomy" id="374515"/>
    <lineage>
        <taxon>Bacteria</taxon>
        <taxon>Pseudomonadati</taxon>
        <taxon>Pseudomonadota</taxon>
        <taxon>Alphaproteobacteria</taxon>
        <taxon>Rhodospirillales</taxon>
        <taxon>Rhodovibrionaceae</taxon>
        <taxon>Pelagibius</taxon>
    </lineage>
</organism>